<reference evidence="2" key="2">
    <citation type="submission" date="2022-04" db="EMBL/GenBank/DDBJ databases">
        <authorList>
            <person name="Bromfield E.S.P."/>
            <person name="Cloutier S."/>
        </authorList>
    </citation>
    <scope>NUCLEOTIDE SEQUENCE</scope>
    <source>
        <strain evidence="2">1S5</strain>
    </source>
</reference>
<dbReference type="Gene3D" id="3.90.1530.10">
    <property type="entry name" value="Conserved hypothetical protein from pyrococcus furiosus pfu- 392566-001, ParB domain"/>
    <property type="match status" value="1"/>
</dbReference>
<evidence type="ECO:0000259" key="1">
    <source>
        <dbReference type="SMART" id="SM00470"/>
    </source>
</evidence>
<reference evidence="2" key="1">
    <citation type="journal article" date="2017" name="Syst. Appl. Microbiol.">
        <title>Soybeans inoculated with root zone soils of Canadian native legumes harbour diverse and novel Bradyrhizobium spp. that possess agricultural potential.</title>
        <authorList>
            <person name="Bromfield E.S.P."/>
            <person name="Cloutier S."/>
            <person name="Tambong J.T."/>
            <person name="Tran Thi T.V."/>
        </authorList>
    </citation>
    <scope>NUCLEOTIDE SEQUENCE</scope>
    <source>
        <strain evidence="2">1S5</strain>
    </source>
</reference>
<dbReference type="SMART" id="SM00470">
    <property type="entry name" value="ParB"/>
    <property type="match status" value="1"/>
</dbReference>
<evidence type="ECO:0000313" key="2">
    <source>
        <dbReference type="EMBL" id="UPT88002.1"/>
    </source>
</evidence>
<dbReference type="GO" id="GO:0007059">
    <property type="term" value="P:chromosome segregation"/>
    <property type="evidence" value="ECO:0007669"/>
    <property type="project" value="TreeGrafter"/>
</dbReference>
<dbReference type="PANTHER" id="PTHR33375:SF1">
    <property type="entry name" value="CHROMOSOME-PARTITIONING PROTEIN PARB-RELATED"/>
    <property type="match status" value="1"/>
</dbReference>
<dbReference type="InterPro" id="IPR050336">
    <property type="entry name" value="Chromosome_partition/occlusion"/>
</dbReference>
<dbReference type="RefSeq" id="WP_166061558.1">
    <property type="nucleotide sequence ID" value="NZ_CP096255.1"/>
</dbReference>
<sequence length="314" mass="35655">MNNAAEDRDRVVVNLQERRLDRTVLRTYRTKASLEEIVPNEKQPRLGPKIDEELQRQIEANGGLFEPLLVEPHPQLPGKFRIIDGDRRWSNSKVLVEQGKEEYRQIPVEVTDRTLSEEDRLRVWIYIHRQRKEWDAKEKEMVAYRLVDLMGRASAANILGITVRELDKLTDVFELSEKFTALRDPGAAITWARELMGVSKKLLTPSVVEAVVRKVNQKRITNSKDLRKLRAILPDPIAKAHFLADAGDLESAALRLGTVKTKSDDGLTGELDAVVEAVKAVPWTTLQDLKGNAELLKKIDDAEAMLRSLRKALS</sequence>
<gene>
    <name evidence="2" type="ORF">HAP41_0000002255</name>
</gene>
<dbReference type="EMBL" id="CP096255">
    <property type="protein sequence ID" value="UPT88002.1"/>
    <property type="molecule type" value="Genomic_DNA"/>
</dbReference>
<organism evidence="2 3">
    <name type="scientific">Bradyrhizobium barranii subsp. apii</name>
    <dbReference type="NCBI Taxonomy" id="2819348"/>
    <lineage>
        <taxon>Bacteria</taxon>
        <taxon>Pseudomonadati</taxon>
        <taxon>Pseudomonadota</taxon>
        <taxon>Alphaproteobacteria</taxon>
        <taxon>Hyphomicrobiales</taxon>
        <taxon>Nitrobacteraceae</taxon>
        <taxon>Bradyrhizobium</taxon>
        <taxon>Bradyrhizobium barranii</taxon>
    </lineage>
</organism>
<evidence type="ECO:0000313" key="3">
    <source>
        <dbReference type="Proteomes" id="UP000551709"/>
    </source>
</evidence>
<dbReference type="SUPFAM" id="SSF110849">
    <property type="entry name" value="ParB/Sulfiredoxin"/>
    <property type="match status" value="1"/>
</dbReference>
<dbReference type="Proteomes" id="UP000551709">
    <property type="component" value="Chromosome"/>
</dbReference>
<dbReference type="GO" id="GO:0005694">
    <property type="term" value="C:chromosome"/>
    <property type="evidence" value="ECO:0007669"/>
    <property type="project" value="TreeGrafter"/>
</dbReference>
<dbReference type="InterPro" id="IPR003115">
    <property type="entry name" value="ParB_N"/>
</dbReference>
<protein>
    <submittedName>
        <fullName evidence="2">ParB N-terminal domain-containing protein</fullName>
    </submittedName>
</protein>
<feature type="domain" description="ParB-like N-terminal" evidence="1">
    <location>
        <begin position="30"/>
        <end position="127"/>
    </location>
</feature>
<dbReference type="AlphaFoldDB" id="A0A8T5V6R7"/>
<dbReference type="Pfam" id="PF02195">
    <property type="entry name" value="ParB_N"/>
    <property type="match status" value="1"/>
</dbReference>
<accession>A0A8T5V6R7</accession>
<dbReference type="InterPro" id="IPR036086">
    <property type="entry name" value="ParB/Sulfiredoxin_sf"/>
</dbReference>
<proteinExistence type="predicted"/>
<name>A0A8T5V6R7_9BRAD</name>
<dbReference type="PANTHER" id="PTHR33375">
    <property type="entry name" value="CHROMOSOME-PARTITIONING PROTEIN PARB-RELATED"/>
    <property type="match status" value="1"/>
</dbReference>